<dbReference type="AlphaFoldDB" id="X1CZ77"/>
<feature type="non-terminal residue" evidence="1">
    <location>
        <position position="52"/>
    </location>
</feature>
<name>X1CZ77_9ZZZZ</name>
<proteinExistence type="predicted"/>
<dbReference type="EMBL" id="BART01033980">
    <property type="protein sequence ID" value="GAH13177.1"/>
    <property type="molecule type" value="Genomic_DNA"/>
</dbReference>
<accession>X1CZ77</accession>
<sequence>MPESQETENTSEGTQEDSIEVLEQEYDNTFKRLKTTYQAFITEYLKTFDSKQ</sequence>
<evidence type="ECO:0000313" key="1">
    <source>
        <dbReference type="EMBL" id="GAH13177.1"/>
    </source>
</evidence>
<organism evidence="1">
    <name type="scientific">marine sediment metagenome</name>
    <dbReference type="NCBI Taxonomy" id="412755"/>
    <lineage>
        <taxon>unclassified sequences</taxon>
        <taxon>metagenomes</taxon>
        <taxon>ecological metagenomes</taxon>
    </lineage>
</organism>
<protein>
    <submittedName>
        <fullName evidence="1">Uncharacterized protein</fullName>
    </submittedName>
</protein>
<reference evidence="1" key="1">
    <citation type="journal article" date="2014" name="Front. Microbiol.">
        <title>High frequency of phylogenetically diverse reductive dehalogenase-homologous genes in deep subseafloor sedimentary metagenomes.</title>
        <authorList>
            <person name="Kawai M."/>
            <person name="Futagami T."/>
            <person name="Toyoda A."/>
            <person name="Takaki Y."/>
            <person name="Nishi S."/>
            <person name="Hori S."/>
            <person name="Arai W."/>
            <person name="Tsubouchi T."/>
            <person name="Morono Y."/>
            <person name="Uchiyama I."/>
            <person name="Ito T."/>
            <person name="Fujiyama A."/>
            <person name="Inagaki F."/>
            <person name="Takami H."/>
        </authorList>
    </citation>
    <scope>NUCLEOTIDE SEQUENCE</scope>
    <source>
        <strain evidence="1">Expedition CK06-06</strain>
    </source>
</reference>
<gene>
    <name evidence="1" type="ORF">S01H4_58214</name>
</gene>
<comment type="caution">
    <text evidence="1">The sequence shown here is derived from an EMBL/GenBank/DDBJ whole genome shotgun (WGS) entry which is preliminary data.</text>
</comment>